<dbReference type="GO" id="GO:0061775">
    <property type="term" value="F:cohesin loader activity"/>
    <property type="evidence" value="ECO:0007669"/>
    <property type="project" value="InterPro"/>
</dbReference>
<dbReference type="InterPro" id="IPR016024">
    <property type="entry name" value="ARM-type_fold"/>
</dbReference>
<evidence type="ECO:0000313" key="10">
    <source>
        <dbReference type="Proteomes" id="UP001385951"/>
    </source>
</evidence>
<feature type="region of interest" description="Disordered" evidence="7">
    <location>
        <begin position="234"/>
        <end position="397"/>
    </location>
</feature>
<dbReference type="InterPro" id="IPR033031">
    <property type="entry name" value="Scc2/Nipped-B"/>
</dbReference>
<dbReference type="GO" id="GO:0034087">
    <property type="term" value="P:establishment of mitotic sister chromatid cohesion"/>
    <property type="evidence" value="ECO:0007669"/>
    <property type="project" value="TreeGrafter"/>
</dbReference>
<feature type="region of interest" description="Disordered" evidence="7">
    <location>
        <begin position="468"/>
        <end position="488"/>
    </location>
</feature>
<keyword evidence="10" id="KW-1185">Reference proteome</keyword>
<keyword evidence="3 6" id="KW-0677">Repeat</keyword>
<dbReference type="GO" id="GO:0003682">
    <property type="term" value="F:chromatin binding"/>
    <property type="evidence" value="ECO:0007669"/>
    <property type="project" value="TreeGrafter"/>
</dbReference>
<evidence type="ECO:0000259" key="8">
    <source>
        <dbReference type="Pfam" id="PF12830"/>
    </source>
</evidence>
<dbReference type="CDD" id="cd23958">
    <property type="entry name" value="SCC2"/>
    <property type="match status" value="1"/>
</dbReference>
<comment type="caution">
    <text evidence="9">The sequence shown here is derived from an EMBL/GenBank/DDBJ whole genome shotgun (WGS) entry which is preliminary data.</text>
</comment>
<dbReference type="Proteomes" id="UP001385951">
    <property type="component" value="Unassembled WGS sequence"/>
</dbReference>
<dbReference type="EMBL" id="JASBNA010000007">
    <property type="protein sequence ID" value="KAK7689746.1"/>
    <property type="molecule type" value="Genomic_DNA"/>
</dbReference>
<dbReference type="GO" id="GO:0090694">
    <property type="term" value="C:Scc2-Scc4 cohesin loading complex"/>
    <property type="evidence" value="ECO:0007669"/>
    <property type="project" value="TreeGrafter"/>
</dbReference>
<feature type="compositionally biased region" description="Basic and acidic residues" evidence="7">
    <location>
        <begin position="374"/>
        <end position="397"/>
    </location>
</feature>
<dbReference type="PANTHER" id="PTHR21704">
    <property type="entry name" value="NIPPED-B-LIKE PROTEIN DELANGIN SCC2-RELATED"/>
    <property type="match status" value="1"/>
</dbReference>
<feature type="compositionally biased region" description="Low complexity" evidence="7">
    <location>
        <begin position="297"/>
        <end position="312"/>
    </location>
</feature>
<evidence type="ECO:0000256" key="3">
    <source>
        <dbReference type="ARBA" id="ARBA00022737"/>
    </source>
</evidence>
<evidence type="ECO:0000256" key="2">
    <source>
        <dbReference type="ARBA" id="ARBA00009252"/>
    </source>
</evidence>
<dbReference type="Pfam" id="PF12830">
    <property type="entry name" value="Nipped-B_C"/>
    <property type="match status" value="1"/>
</dbReference>
<feature type="region of interest" description="Disordered" evidence="7">
    <location>
        <begin position="165"/>
        <end position="212"/>
    </location>
</feature>
<dbReference type="GO" id="GO:0010468">
    <property type="term" value="P:regulation of gene expression"/>
    <property type="evidence" value="ECO:0007669"/>
    <property type="project" value="InterPro"/>
</dbReference>
<feature type="compositionally biased region" description="Low complexity" evidence="7">
    <location>
        <begin position="127"/>
        <end position="152"/>
    </location>
</feature>
<dbReference type="PANTHER" id="PTHR21704:SF18">
    <property type="entry name" value="NIPPED-B-LIKE PROTEIN"/>
    <property type="match status" value="1"/>
</dbReference>
<dbReference type="InterPro" id="IPR026003">
    <property type="entry name" value="Cohesin_HEAT"/>
</dbReference>
<feature type="region of interest" description="Disordered" evidence="7">
    <location>
        <begin position="516"/>
        <end position="573"/>
    </location>
</feature>
<dbReference type="GO" id="GO:0071169">
    <property type="term" value="P:establishment of protein localization to chromatin"/>
    <property type="evidence" value="ECO:0007669"/>
    <property type="project" value="TreeGrafter"/>
</dbReference>
<reference evidence="9 10" key="1">
    <citation type="submission" date="2022-09" db="EMBL/GenBank/DDBJ databases">
        <authorList>
            <person name="Palmer J.M."/>
        </authorList>
    </citation>
    <scope>NUCLEOTIDE SEQUENCE [LARGE SCALE GENOMIC DNA]</scope>
    <source>
        <strain evidence="9 10">DSM 7382</strain>
    </source>
</reference>
<feature type="region of interest" description="Disordered" evidence="7">
    <location>
        <begin position="126"/>
        <end position="152"/>
    </location>
</feature>
<keyword evidence="4 6" id="KW-0539">Nucleus</keyword>
<comment type="similarity">
    <text evidence="2 6">Belongs to the SCC2/Nipped-B family.</text>
</comment>
<feature type="compositionally biased region" description="Pro residues" evidence="7">
    <location>
        <begin position="197"/>
        <end position="210"/>
    </location>
</feature>
<evidence type="ECO:0000256" key="1">
    <source>
        <dbReference type="ARBA" id="ARBA00004123"/>
    </source>
</evidence>
<evidence type="ECO:0000256" key="4">
    <source>
        <dbReference type="ARBA" id="ARBA00023242"/>
    </source>
</evidence>
<gene>
    <name evidence="9" type="ORF">QCA50_006385</name>
</gene>
<comment type="subcellular location">
    <subcellularLocation>
        <location evidence="1 6">Nucleus</location>
    </subcellularLocation>
</comment>
<feature type="domain" description="Sister chromatid cohesion C-terminal" evidence="8">
    <location>
        <begin position="1628"/>
        <end position="1806"/>
    </location>
</feature>
<protein>
    <recommendedName>
        <fullName evidence="6">Sister chromatid cohesion protein</fullName>
    </recommendedName>
</protein>
<keyword evidence="5 6" id="KW-0131">Cell cycle</keyword>
<proteinExistence type="inferred from homology"/>
<evidence type="ECO:0000256" key="7">
    <source>
        <dbReference type="SAM" id="MobiDB-lite"/>
    </source>
</evidence>
<dbReference type="GO" id="GO:0140588">
    <property type="term" value="P:chromatin looping"/>
    <property type="evidence" value="ECO:0007669"/>
    <property type="project" value="InterPro"/>
</dbReference>
<dbReference type="SUPFAM" id="SSF48371">
    <property type="entry name" value="ARM repeat"/>
    <property type="match status" value="1"/>
</dbReference>
<accession>A0AAW0GJS6</accession>
<dbReference type="Pfam" id="PF12765">
    <property type="entry name" value="Cohesin_HEAT"/>
    <property type="match status" value="1"/>
</dbReference>
<name>A0AAW0GJS6_9APHY</name>
<organism evidence="9 10">
    <name type="scientific">Cerrena zonata</name>
    <dbReference type="NCBI Taxonomy" id="2478898"/>
    <lineage>
        <taxon>Eukaryota</taxon>
        <taxon>Fungi</taxon>
        <taxon>Dikarya</taxon>
        <taxon>Basidiomycota</taxon>
        <taxon>Agaricomycotina</taxon>
        <taxon>Agaricomycetes</taxon>
        <taxon>Polyporales</taxon>
        <taxon>Cerrenaceae</taxon>
        <taxon>Cerrena</taxon>
    </lineage>
</organism>
<dbReference type="GO" id="GO:1990414">
    <property type="term" value="P:replication-born double-strand break repair via sister chromatid exchange"/>
    <property type="evidence" value="ECO:0007669"/>
    <property type="project" value="TreeGrafter"/>
</dbReference>
<evidence type="ECO:0000256" key="6">
    <source>
        <dbReference type="RuleBase" id="RU364107"/>
    </source>
</evidence>
<evidence type="ECO:0000313" key="9">
    <source>
        <dbReference type="EMBL" id="KAK7689746.1"/>
    </source>
</evidence>
<feature type="compositionally biased region" description="Acidic residues" evidence="7">
    <location>
        <begin position="553"/>
        <end position="566"/>
    </location>
</feature>
<evidence type="ECO:0000256" key="5">
    <source>
        <dbReference type="ARBA" id="ARBA00023306"/>
    </source>
</evidence>
<dbReference type="InterPro" id="IPR024986">
    <property type="entry name" value="Nipped-B_C"/>
</dbReference>
<dbReference type="InterPro" id="IPR011989">
    <property type="entry name" value="ARM-like"/>
</dbReference>
<sequence length="1956" mass="216604">MHNGQWQHHMQQNHRRQQYPNTQHAPMAVNTLQDAQDLLSMYPMASATPSAHVTRHLSNLSLTAAPPSYYIQPVMPRPPMQSYPHPYPQPYNDYYNELQHLNSAQSPNDSGFFETSRNTAVRYISDQGPYYSPSYDPPQQQWSPQPQTSTYQTTPFAQSVFQHVTPTSFYPTPPPPGISTSSSSLAAALGPPLKVQPKPPVVPKLPPKPAKPVYQASESAAFFDSFLAEQTVKVQAQSQSSLPPPRPSMPMKEESSPDPLALTPTHSQARMSTPKKRKADISFESPSIKRIHGTLNSGPASGSSPRSSLSSERTLEKTPGFKRKQVYVELPPVPRTSNHAPVTPKREHPLSQSTSRRGADSDSDDLGGYGSETPSRRRMFDHVKSSGRRATGDRDERAPLDKLTTLLEDIFEAEDSLAPDLEISELPSDFFSPHTTESSRPLLHPNMVRKLTSHIGKAARPSKRLRLSARDGQTNGGGTPRSKGRIADVGTSMLSRILRVLDRSVKAGEDIDPFQADRVVPATTEPATPSKRKGKQKVDRNRSKSKTPRPGEADADGDVPMDDDTQTDGPSIDFNTISHTLEVAKDSVLAADCCIALLSSDRLNKQLYSEELITTCLSTIKNQLTKIIYPFVEASSDVFGHVSPVLRQLVRTPSSEHDPIRRQLTDIFNAISSVIPRINDLISSDYTAMSESIIIQAVYIAIGPFFMAELGSSSKDKAVNVVLNTLSASAIRGLRLEALSLIRSIFGNHEDQRSWIIEEILSSLIKHSESKQKVGQFRLRDGRSIRTVSALLLQLVQTSAHGVRLDAREIQKSRIQAATLRREDSSKDVSSAPLLDKTDMEEIRLYISGLESATKAAKTIILFLTQRSGKTKTTKNSNEAEYRTIFENLISDLLTVLFWPEWPAAALLLTIACKFMIASLDDVKTAANDNNAAKTMALDHLGVIAARLRSCSIKSASQKPMSNSIRLQPLDEIFTGLNLTNLDKLVSTHQEICAFLTRRSSEDQACASARELSAVVWGQELAFVFKQCGEQLEDADGDRPLARSDYDQLQAFGQKVKQTLRGLWKDSTPDVFDVGSEVELAKLDRLSEEVGMTQSLKGCFNPVLNVVLSALDAIPVFMRTKALKALGQIVMSDPSILSTHNVRQAIESHLLDNSSAVRDAAVELIGKYMIDSPEVAGDYYPKIADRIADTGLGVRKRVIKLLKSFYAVTEDRDRQTDICTRLVLRMLDEDDTVKDFAVKTVEELWFRDGESIATSQRTRTQSGPQRTSEKSDLLAKVTVIMGVASNFKDRQSPVEDLLHQIMDGKDANEMSTLHSRYVEICQTLIDGLVDASDLPGFTVHNCVRTIHIFVSAYPAVLSTTNALTLLPYMKNATSTEEQAITDCLLRIFRASIPHLPKTATKFGQELQLALQPMVLKPPNHAGILGLQEIVACMCSVVQHLTHDYGRLTALLKSCNARLQQALTQPVTQKLTVAQIRTLSILIFIAALLCEHCNFNTLRNGPHGADIDSVSKGSIVEHVYGIHLKLYEKYQDKSMRSRVLQCMGFLFRAQPTLLTADPSTIIMDAILSSNDDDARARLLRIIQEFLSAEAEKHALKEREKSKGKGNVGSVNMEELIGNTDGFAESGISSVIVQRYIDHILAAATSANPHIQSPAVDVISYTVKQGLAHPLQLFPVIVALETSPHPSLSGRAIALHTLLHSKHTSLLNSRFVVSARASFDYQKVLEPPIRGYRMMPAPTAVMQQWYSLVREKRTQRQDFLKALVKVFDVEMSASSQDDVDFARYMAENFACFEYKTQEEVLTVIKYLTGILSTTGMQLIEMFSPQHLLAQLHDGNPPMTLTQEAPPEVPAPVESKPDLISNLAYSRSSVIVAILMVLKAFLKTLYSISEDKCSKFVLGKRSTIGDKPASRRHEKPISWERIPFAVTEVQTTQDVEVQKQTFLTIWSEDGLSAEPMDDD</sequence>
<dbReference type="Gene3D" id="1.25.10.10">
    <property type="entry name" value="Leucine-rich Repeat Variant"/>
    <property type="match status" value="1"/>
</dbReference>